<evidence type="ECO:0000313" key="3">
    <source>
        <dbReference type="Proteomes" id="UP001174677"/>
    </source>
</evidence>
<keyword evidence="3" id="KW-1185">Reference proteome</keyword>
<keyword evidence="1" id="KW-0472">Membrane</keyword>
<sequence length="121" mass="13773">MTSSMGLGFMAAFAVSGSVVLIARQVHKRLVSDFMKKIEFELVGSRRCQAKKRVRFAEDVIEPSSNNKQYRDRHLARTTEGRQMSNRSCSTKVMEAMPVNRQILYKGILEYRTHKGCNISA</sequence>
<comment type="caution">
    <text evidence="2">The sequence shown here is derived from an EMBL/GenBank/DDBJ whole genome shotgun (WGS) entry which is preliminary data.</text>
</comment>
<organism evidence="2 3">
    <name type="scientific">Hevea brasiliensis</name>
    <name type="common">Para rubber tree</name>
    <name type="synonym">Siphonia brasiliensis</name>
    <dbReference type="NCBI Taxonomy" id="3981"/>
    <lineage>
        <taxon>Eukaryota</taxon>
        <taxon>Viridiplantae</taxon>
        <taxon>Streptophyta</taxon>
        <taxon>Embryophyta</taxon>
        <taxon>Tracheophyta</taxon>
        <taxon>Spermatophyta</taxon>
        <taxon>Magnoliopsida</taxon>
        <taxon>eudicotyledons</taxon>
        <taxon>Gunneridae</taxon>
        <taxon>Pentapetalae</taxon>
        <taxon>rosids</taxon>
        <taxon>fabids</taxon>
        <taxon>Malpighiales</taxon>
        <taxon>Euphorbiaceae</taxon>
        <taxon>Crotonoideae</taxon>
        <taxon>Micrandreae</taxon>
        <taxon>Hevea</taxon>
    </lineage>
</organism>
<reference evidence="2" key="1">
    <citation type="journal article" date="2023" name="Plant Biotechnol. J.">
        <title>Chromosome-level wild Hevea brasiliensis genome provides new tools for genomic-assisted breeding and valuable loci to elevate rubber yield.</title>
        <authorList>
            <person name="Cheng H."/>
            <person name="Song X."/>
            <person name="Hu Y."/>
            <person name="Wu T."/>
            <person name="Yang Q."/>
            <person name="An Z."/>
            <person name="Feng S."/>
            <person name="Deng Z."/>
            <person name="Wu W."/>
            <person name="Zeng X."/>
            <person name="Tu M."/>
            <person name="Wang X."/>
            <person name="Huang H."/>
        </authorList>
    </citation>
    <scope>NUCLEOTIDE SEQUENCE</scope>
    <source>
        <strain evidence="2">MT/VB/25A 57/8</strain>
    </source>
</reference>
<feature type="transmembrane region" description="Helical" evidence="1">
    <location>
        <begin position="6"/>
        <end position="26"/>
    </location>
</feature>
<accession>A0ABQ9MLR6</accession>
<protein>
    <submittedName>
        <fullName evidence="2">Uncharacterized protein</fullName>
    </submittedName>
</protein>
<evidence type="ECO:0000256" key="1">
    <source>
        <dbReference type="SAM" id="Phobius"/>
    </source>
</evidence>
<dbReference type="PANTHER" id="PTHR33564">
    <property type="entry name" value="TRANSMEMBRANE PROTEIN"/>
    <property type="match status" value="1"/>
</dbReference>
<keyword evidence="1" id="KW-1133">Transmembrane helix</keyword>
<name>A0ABQ9MLR6_HEVBR</name>
<evidence type="ECO:0000313" key="2">
    <source>
        <dbReference type="EMBL" id="KAJ9181261.1"/>
    </source>
</evidence>
<gene>
    <name evidence="2" type="ORF">P3X46_009408</name>
</gene>
<dbReference type="EMBL" id="JARPOI010000005">
    <property type="protein sequence ID" value="KAJ9181261.1"/>
    <property type="molecule type" value="Genomic_DNA"/>
</dbReference>
<dbReference type="Proteomes" id="UP001174677">
    <property type="component" value="Chromosome 5"/>
</dbReference>
<keyword evidence="1" id="KW-0812">Transmembrane</keyword>
<proteinExistence type="predicted"/>
<dbReference type="PANTHER" id="PTHR33564:SF8">
    <property type="entry name" value="TRANSMEMBRANE PROTEIN"/>
    <property type="match status" value="1"/>
</dbReference>